<evidence type="ECO:0000259" key="9">
    <source>
        <dbReference type="PROSITE" id="PS51755"/>
    </source>
</evidence>
<keyword evidence="3" id="KW-0805">Transcription regulation</keyword>
<dbReference type="InterPro" id="IPR039420">
    <property type="entry name" value="WalR-like"/>
</dbReference>
<feature type="DNA-binding region" description="OmpR/PhoB-type" evidence="7">
    <location>
        <begin position="124"/>
        <end position="220"/>
    </location>
</feature>
<dbReference type="Gene3D" id="1.10.10.10">
    <property type="entry name" value="Winged helix-like DNA-binding domain superfamily/Winged helix DNA-binding domain"/>
    <property type="match status" value="1"/>
</dbReference>
<keyword evidence="2" id="KW-0902">Two-component regulatory system</keyword>
<dbReference type="Pfam" id="PF00486">
    <property type="entry name" value="Trans_reg_C"/>
    <property type="match status" value="1"/>
</dbReference>
<evidence type="ECO:0000256" key="2">
    <source>
        <dbReference type="ARBA" id="ARBA00023012"/>
    </source>
</evidence>
<name>A0A2W7QAX5_9RHOB</name>
<evidence type="ECO:0000256" key="1">
    <source>
        <dbReference type="ARBA" id="ARBA00022553"/>
    </source>
</evidence>
<feature type="domain" description="Response regulatory" evidence="8">
    <location>
        <begin position="2"/>
        <end position="116"/>
    </location>
</feature>
<keyword evidence="1 6" id="KW-0597">Phosphoprotein</keyword>
<dbReference type="SMART" id="SM00862">
    <property type="entry name" value="Trans_reg_C"/>
    <property type="match status" value="1"/>
</dbReference>
<feature type="domain" description="OmpR/PhoB-type" evidence="9">
    <location>
        <begin position="124"/>
        <end position="220"/>
    </location>
</feature>
<dbReference type="PANTHER" id="PTHR48111:SF67">
    <property type="entry name" value="TRANSCRIPTIONAL REGULATORY PROTEIN TCTD"/>
    <property type="match status" value="1"/>
</dbReference>
<dbReference type="STRING" id="121821.GCA_001870675_00072"/>
<keyword evidence="4 7" id="KW-0238">DNA-binding</keyword>
<dbReference type="Pfam" id="PF00072">
    <property type="entry name" value="Response_reg"/>
    <property type="match status" value="1"/>
</dbReference>
<dbReference type="CDD" id="cd17624">
    <property type="entry name" value="REC_OmpR_PmrA-like"/>
    <property type="match status" value="1"/>
</dbReference>
<dbReference type="InterPro" id="IPR001789">
    <property type="entry name" value="Sig_transdc_resp-reg_receiver"/>
</dbReference>
<dbReference type="GO" id="GO:0000156">
    <property type="term" value="F:phosphorelay response regulator activity"/>
    <property type="evidence" value="ECO:0007669"/>
    <property type="project" value="TreeGrafter"/>
</dbReference>
<dbReference type="InterPro" id="IPR016032">
    <property type="entry name" value="Sig_transdc_resp-reg_C-effctor"/>
</dbReference>
<dbReference type="OrthoDB" id="7643224at2"/>
<comment type="caution">
    <text evidence="10">The sequence shown here is derived from an EMBL/GenBank/DDBJ whole genome shotgun (WGS) entry which is preliminary data.</text>
</comment>
<dbReference type="GO" id="GO:0006355">
    <property type="term" value="P:regulation of DNA-templated transcription"/>
    <property type="evidence" value="ECO:0007669"/>
    <property type="project" value="InterPro"/>
</dbReference>
<dbReference type="PANTHER" id="PTHR48111">
    <property type="entry name" value="REGULATOR OF RPOS"/>
    <property type="match status" value="1"/>
</dbReference>
<organism evidence="10 11">
    <name type="scientific">Roseinatronobacter thiooxidans</name>
    <dbReference type="NCBI Taxonomy" id="121821"/>
    <lineage>
        <taxon>Bacteria</taxon>
        <taxon>Pseudomonadati</taxon>
        <taxon>Pseudomonadota</taxon>
        <taxon>Alphaproteobacteria</taxon>
        <taxon>Rhodobacterales</taxon>
        <taxon>Paracoccaceae</taxon>
        <taxon>Roseinatronobacter</taxon>
    </lineage>
</organism>
<dbReference type="GO" id="GO:0000976">
    <property type="term" value="F:transcription cis-regulatory region binding"/>
    <property type="evidence" value="ECO:0007669"/>
    <property type="project" value="TreeGrafter"/>
</dbReference>
<evidence type="ECO:0000256" key="7">
    <source>
        <dbReference type="PROSITE-ProRule" id="PRU01091"/>
    </source>
</evidence>
<evidence type="ECO:0000313" key="10">
    <source>
        <dbReference type="EMBL" id="PZX41217.1"/>
    </source>
</evidence>
<dbReference type="Gene3D" id="6.10.250.690">
    <property type="match status" value="1"/>
</dbReference>
<dbReference type="GO" id="GO:0005829">
    <property type="term" value="C:cytosol"/>
    <property type="evidence" value="ECO:0007669"/>
    <property type="project" value="TreeGrafter"/>
</dbReference>
<gene>
    <name evidence="10" type="ORF">LY56_02420</name>
</gene>
<dbReference type="RefSeq" id="WP_071467968.1">
    <property type="nucleotide sequence ID" value="NZ_MEHT01000001.1"/>
</dbReference>
<keyword evidence="5" id="KW-0804">Transcription</keyword>
<evidence type="ECO:0000256" key="4">
    <source>
        <dbReference type="ARBA" id="ARBA00023125"/>
    </source>
</evidence>
<evidence type="ECO:0000313" key="11">
    <source>
        <dbReference type="Proteomes" id="UP000249364"/>
    </source>
</evidence>
<evidence type="ECO:0000256" key="6">
    <source>
        <dbReference type="PROSITE-ProRule" id="PRU00169"/>
    </source>
</evidence>
<dbReference type="Proteomes" id="UP000249364">
    <property type="component" value="Unassembled WGS sequence"/>
</dbReference>
<accession>A0A2W7QAX5</accession>
<dbReference type="PROSITE" id="PS51755">
    <property type="entry name" value="OMPR_PHOB"/>
    <property type="match status" value="1"/>
</dbReference>
<dbReference type="SMART" id="SM00448">
    <property type="entry name" value="REC"/>
    <property type="match status" value="1"/>
</dbReference>
<sequence length="223" mass="24172">MRIVLIEDHAILARALIQSLQDAGHAVDWLQDGQEADSFLAQNGADLAVVDVNLPGLNGLQILGRLRARGQSFPVLMLTAHGQVSDRVAGLDAGADDYLVKPFEMAELHARIRALSRRPAEARSEVEVIGGVTYNRAACSLVTSAGALTISRRELALFEALIENIGRVRSKDQLGERIYGIGADIEANAVELLVSRLRRKLDGHGVSIRTLRGLGYMMQVENA</sequence>
<keyword evidence="11" id="KW-1185">Reference proteome</keyword>
<feature type="modified residue" description="4-aspartylphosphate" evidence="6">
    <location>
        <position position="51"/>
    </location>
</feature>
<evidence type="ECO:0000259" key="8">
    <source>
        <dbReference type="PROSITE" id="PS50110"/>
    </source>
</evidence>
<dbReference type="EMBL" id="QKZQ01000011">
    <property type="protein sequence ID" value="PZX41217.1"/>
    <property type="molecule type" value="Genomic_DNA"/>
</dbReference>
<dbReference type="SUPFAM" id="SSF46894">
    <property type="entry name" value="C-terminal effector domain of the bipartite response regulators"/>
    <property type="match status" value="1"/>
</dbReference>
<evidence type="ECO:0000256" key="5">
    <source>
        <dbReference type="ARBA" id="ARBA00023163"/>
    </source>
</evidence>
<evidence type="ECO:0000256" key="3">
    <source>
        <dbReference type="ARBA" id="ARBA00023015"/>
    </source>
</evidence>
<dbReference type="SUPFAM" id="SSF52172">
    <property type="entry name" value="CheY-like"/>
    <property type="match status" value="1"/>
</dbReference>
<reference evidence="10 11" key="1">
    <citation type="submission" date="2018-06" db="EMBL/GenBank/DDBJ databases">
        <title>Genomic Encyclopedia of Archaeal and Bacterial Type Strains, Phase II (KMG-II): from individual species to whole genera.</title>
        <authorList>
            <person name="Goeker M."/>
        </authorList>
    </citation>
    <scope>NUCLEOTIDE SEQUENCE [LARGE SCALE GENOMIC DNA]</scope>
    <source>
        <strain evidence="10 11">DSM 13087</strain>
    </source>
</reference>
<dbReference type="Gene3D" id="3.40.50.2300">
    <property type="match status" value="1"/>
</dbReference>
<dbReference type="InterPro" id="IPR011006">
    <property type="entry name" value="CheY-like_superfamily"/>
</dbReference>
<dbReference type="InterPro" id="IPR001867">
    <property type="entry name" value="OmpR/PhoB-type_DNA-bd"/>
</dbReference>
<dbReference type="PROSITE" id="PS50110">
    <property type="entry name" value="RESPONSE_REGULATORY"/>
    <property type="match status" value="1"/>
</dbReference>
<dbReference type="CDD" id="cd00383">
    <property type="entry name" value="trans_reg_C"/>
    <property type="match status" value="1"/>
</dbReference>
<dbReference type="GO" id="GO:0032993">
    <property type="term" value="C:protein-DNA complex"/>
    <property type="evidence" value="ECO:0007669"/>
    <property type="project" value="TreeGrafter"/>
</dbReference>
<dbReference type="InterPro" id="IPR036388">
    <property type="entry name" value="WH-like_DNA-bd_sf"/>
</dbReference>
<dbReference type="AlphaFoldDB" id="A0A2W7QAX5"/>
<protein>
    <submittedName>
        <fullName evidence="10">Two-component system OmpR family response regulator</fullName>
    </submittedName>
</protein>
<proteinExistence type="predicted"/>
<dbReference type="FunFam" id="3.40.50.2300:FF:000002">
    <property type="entry name" value="DNA-binding response regulator PhoP"/>
    <property type="match status" value="1"/>
</dbReference>